<dbReference type="InterPro" id="IPR035093">
    <property type="entry name" value="RelE/ParE_toxin_dom_sf"/>
</dbReference>
<dbReference type="InterPro" id="IPR051803">
    <property type="entry name" value="TA_system_RelE-like_toxin"/>
</dbReference>
<dbReference type="PANTHER" id="PTHR33755">
    <property type="entry name" value="TOXIN PARE1-RELATED"/>
    <property type="match status" value="1"/>
</dbReference>
<comment type="similarity">
    <text evidence="1">Belongs to the RelE toxin family.</text>
</comment>
<dbReference type="PANTHER" id="PTHR33755:SF7">
    <property type="entry name" value="TOXIN MODULE OF TOXIN-ANTITOXIN SYSTEM RELE_STBE FAMILY"/>
    <property type="match status" value="1"/>
</dbReference>
<dbReference type="AlphaFoldDB" id="A0A7Y0X9A5"/>
<protein>
    <submittedName>
        <fullName evidence="3">Type II toxin-antitoxin system RelE/ParE family toxin</fullName>
    </submittedName>
</protein>
<evidence type="ECO:0000313" key="3">
    <source>
        <dbReference type="EMBL" id="NMU29960.1"/>
    </source>
</evidence>
<evidence type="ECO:0000256" key="1">
    <source>
        <dbReference type="ARBA" id="ARBA00006226"/>
    </source>
</evidence>
<organism evidence="3 4">
    <name type="scientific">Vibrio parahaemolyticus</name>
    <dbReference type="NCBI Taxonomy" id="670"/>
    <lineage>
        <taxon>Bacteria</taxon>
        <taxon>Pseudomonadati</taxon>
        <taxon>Pseudomonadota</taxon>
        <taxon>Gammaproteobacteria</taxon>
        <taxon>Vibrionales</taxon>
        <taxon>Vibrionaceae</taxon>
        <taxon>Vibrio</taxon>
    </lineage>
</organism>
<proteinExistence type="inferred from homology"/>
<accession>A0A7Y0X9A5</accession>
<keyword evidence="2" id="KW-1277">Toxin-antitoxin system</keyword>
<dbReference type="EMBL" id="JABCLD010002305">
    <property type="protein sequence ID" value="NMU29960.1"/>
    <property type="molecule type" value="Genomic_DNA"/>
</dbReference>
<evidence type="ECO:0000313" key="4">
    <source>
        <dbReference type="Proteomes" id="UP000555836"/>
    </source>
</evidence>
<comment type="caution">
    <text evidence="3">The sequence shown here is derived from an EMBL/GenBank/DDBJ whole genome shotgun (WGS) entry which is preliminary data.</text>
</comment>
<name>A0A7Y0X9A5_VIBPH</name>
<dbReference type="RefSeq" id="WP_169618666.1">
    <property type="nucleotide sequence ID" value="NZ_JABCKZ010000993.1"/>
</dbReference>
<reference evidence="3 4" key="1">
    <citation type="submission" date="2020-04" db="EMBL/GenBank/DDBJ databases">
        <title>Whole-genome sequencing of Vibrio spp. from China reveals different genetic environments of blaCTX-M-14 among diverse lineages.</title>
        <authorList>
            <person name="Zheng Z."/>
            <person name="Ye L."/>
            <person name="Chen S."/>
        </authorList>
    </citation>
    <scope>NUCLEOTIDE SEQUENCE [LARGE SCALE GENOMIC DNA]</scope>
    <source>
        <strain evidence="3 4">Vb0574</strain>
    </source>
</reference>
<dbReference type="Gene3D" id="3.30.2310.20">
    <property type="entry name" value="RelE-like"/>
    <property type="match status" value="1"/>
</dbReference>
<gene>
    <name evidence="3" type="ORF">HKB21_30580</name>
</gene>
<dbReference type="InterPro" id="IPR007712">
    <property type="entry name" value="RelE/ParE_toxin"/>
</dbReference>
<dbReference type="Pfam" id="PF05016">
    <property type="entry name" value="ParE_toxin"/>
    <property type="match status" value="1"/>
</dbReference>
<dbReference type="Proteomes" id="UP000555836">
    <property type="component" value="Unassembled WGS sequence"/>
</dbReference>
<evidence type="ECO:0000256" key="2">
    <source>
        <dbReference type="ARBA" id="ARBA00022649"/>
    </source>
</evidence>
<sequence length="96" mass="10878">MSQVTYTPSAIRDLDRIREFLKAKDPRAAARAGLKIISSMREVAKAPSIGKPIENMPQEFRDWIIEFGKSGYVARYRISGDKIVVLAVRHQKEVGF</sequence>